<dbReference type="RefSeq" id="XP_033536453.1">
    <property type="nucleotide sequence ID" value="XM_033678879.1"/>
</dbReference>
<dbReference type="AlphaFoldDB" id="A0A6G1G9Z7"/>
<gene>
    <name evidence="1 3" type="ORF">P152DRAFT_455859</name>
</gene>
<accession>A0A6G1G9Z7</accession>
<proteinExistence type="predicted"/>
<dbReference type="Proteomes" id="UP000504638">
    <property type="component" value="Unplaced"/>
</dbReference>
<dbReference type="EMBL" id="ML975152">
    <property type="protein sequence ID" value="KAF1814822.1"/>
    <property type="molecule type" value="Genomic_DNA"/>
</dbReference>
<reference evidence="3" key="2">
    <citation type="submission" date="2020-04" db="EMBL/GenBank/DDBJ databases">
        <authorList>
            <consortium name="NCBI Genome Project"/>
        </authorList>
    </citation>
    <scope>NUCLEOTIDE SEQUENCE</scope>
    <source>
        <strain evidence="3">CBS 781.70</strain>
    </source>
</reference>
<reference evidence="1 3" key="1">
    <citation type="submission" date="2020-01" db="EMBL/GenBank/DDBJ databases">
        <authorList>
            <consortium name="DOE Joint Genome Institute"/>
            <person name="Haridas S."/>
            <person name="Albert R."/>
            <person name="Binder M."/>
            <person name="Bloem J."/>
            <person name="Labutti K."/>
            <person name="Salamov A."/>
            <person name="Andreopoulos B."/>
            <person name="Baker S.E."/>
            <person name="Barry K."/>
            <person name="Bills G."/>
            <person name="Bluhm B.H."/>
            <person name="Cannon C."/>
            <person name="Castanera R."/>
            <person name="Culley D.E."/>
            <person name="Daum C."/>
            <person name="Ezra D."/>
            <person name="Gonzalez J.B."/>
            <person name="Henrissat B."/>
            <person name="Kuo A."/>
            <person name="Liang C."/>
            <person name="Lipzen A."/>
            <person name="Lutzoni F."/>
            <person name="Magnuson J."/>
            <person name="Mondo S."/>
            <person name="Nolan M."/>
            <person name="Ohm R."/>
            <person name="Pangilinan J."/>
            <person name="Park H.-J."/>
            <person name="Ramirez L."/>
            <person name="Alfaro M."/>
            <person name="Sun H."/>
            <person name="Tritt A."/>
            <person name="Yoshinaga Y."/>
            <person name="Zwiers L.-H."/>
            <person name="Turgeon B.G."/>
            <person name="Goodwin S.B."/>
            <person name="Spatafora J.W."/>
            <person name="Crous P.W."/>
            <person name="Grigoriev I.V."/>
        </authorList>
    </citation>
    <scope>NUCLEOTIDE SEQUENCE</scope>
    <source>
        <strain evidence="1 3">CBS 781.70</strain>
    </source>
</reference>
<dbReference type="GeneID" id="54419449"/>
<reference evidence="3" key="3">
    <citation type="submission" date="2025-04" db="UniProtKB">
        <authorList>
            <consortium name="RefSeq"/>
        </authorList>
    </citation>
    <scope>IDENTIFICATION</scope>
    <source>
        <strain evidence="3">CBS 781.70</strain>
    </source>
</reference>
<protein>
    <submittedName>
        <fullName evidence="1 3">Uncharacterized protein</fullName>
    </submittedName>
</protein>
<evidence type="ECO:0000313" key="1">
    <source>
        <dbReference type="EMBL" id="KAF1814822.1"/>
    </source>
</evidence>
<keyword evidence="2" id="KW-1185">Reference proteome</keyword>
<evidence type="ECO:0000313" key="3">
    <source>
        <dbReference type="RefSeq" id="XP_033536453.1"/>
    </source>
</evidence>
<name>A0A6G1G9Z7_9PEZI</name>
<evidence type="ECO:0000313" key="2">
    <source>
        <dbReference type="Proteomes" id="UP000504638"/>
    </source>
</evidence>
<organism evidence="1">
    <name type="scientific">Eremomyces bilateralis CBS 781.70</name>
    <dbReference type="NCBI Taxonomy" id="1392243"/>
    <lineage>
        <taxon>Eukaryota</taxon>
        <taxon>Fungi</taxon>
        <taxon>Dikarya</taxon>
        <taxon>Ascomycota</taxon>
        <taxon>Pezizomycotina</taxon>
        <taxon>Dothideomycetes</taxon>
        <taxon>Dothideomycetes incertae sedis</taxon>
        <taxon>Eremomycetales</taxon>
        <taxon>Eremomycetaceae</taxon>
        <taxon>Eremomyces</taxon>
    </lineage>
</organism>
<sequence>MQVADGANFLPATNQSHPTIALFPHTVTHHSGTRQPTPPHSATVPGEYRFNGFLGSPFLENTPYCDAAMMIRFKSCAAAGKNGDSMYTCLLGLALGWLTLAVWPSLTDSMLAGRSRFMNISLGQISLHEEPQQ</sequence>